<dbReference type="GO" id="GO:0004049">
    <property type="term" value="F:anthranilate synthase activity"/>
    <property type="evidence" value="ECO:0007669"/>
    <property type="project" value="TreeGrafter"/>
</dbReference>
<accession>A0A1F4UT06</accession>
<dbReference type="InterPro" id="IPR017926">
    <property type="entry name" value="GATASE"/>
</dbReference>
<dbReference type="InterPro" id="IPR050472">
    <property type="entry name" value="Anth_synth/Amidotransfase"/>
</dbReference>
<dbReference type="GO" id="GO:0000162">
    <property type="term" value="P:L-tryptophan biosynthetic process"/>
    <property type="evidence" value="ECO:0007669"/>
    <property type="project" value="TreeGrafter"/>
</dbReference>
<gene>
    <name evidence="3" type="ORF">A2886_00165</name>
</gene>
<sequence>MPSQKFMKTLLIDNGSKHTLELVKFLSENDLDLEIQSYENLNFNINDYGLFVLSGSAHTVGGNDVLFKREVQLILSSKKPIIGICFGFELIAHTFGTKISKLAGKEEGVYSISVTQADGIFGGIKQFDVYEGHRYFVSKVSEPLVEMARSKNGVEILKHKTKPIYGFQFHPEVMVEKQQGNEIFRNLISHLRGF</sequence>
<evidence type="ECO:0000313" key="4">
    <source>
        <dbReference type="Proteomes" id="UP000176608"/>
    </source>
</evidence>
<proteinExistence type="predicted"/>
<organism evidence="3 4">
    <name type="scientific">candidate division WWE3 bacterium RIFCSPHIGHO2_01_FULL_42_13</name>
    <dbReference type="NCBI Taxonomy" id="1802617"/>
    <lineage>
        <taxon>Bacteria</taxon>
        <taxon>Katanobacteria</taxon>
    </lineage>
</organism>
<dbReference type="InterPro" id="IPR029062">
    <property type="entry name" value="Class_I_gatase-like"/>
</dbReference>
<dbReference type="GO" id="GO:0005829">
    <property type="term" value="C:cytosol"/>
    <property type="evidence" value="ECO:0007669"/>
    <property type="project" value="TreeGrafter"/>
</dbReference>
<protein>
    <recommendedName>
        <fullName evidence="2">Glutamine amidotransferase domain-containing protein</fullName>
    </recommendedName>
</protein>
<dbReference type="Proteomes" id="UP000176608">
    <property type="component" value="Unassembled WGS sequence"/>
</dbReference>
<feature type="domain" description="Glutamine amidotransferase" evidence="2">
    <location>
        <begin position="10"/>
        <end position="187"/>
    </location>
</feature>
<comment type="caution">
    <text evidence="3">The sequence shown here is derived from an EMBL/GenBank/DDBJ whole genome shotgun (WGS) entry which is preliminary data.</text>
</comment>
<dbReference type="Pfam" id="PF00117">
    <property type="entry name" value="GATase"/>
    <property type="match status" value="1"/>
</dbReference>
<dbReference type="PANTHER" id="PTHR43418">
    <property type="entry name" value="MULTIFUNCTIONAL TRYPTOPHAN BIOSYNTHESIS PROTEIN-RELATED"/>
    <property type="match status" value="1"/>
</dbReference>
<dbReference type="AlphaFoldDB" id="A0A1F4UT06"/>
<dbReference type="SUPFAM" id="SSF52317">
    <property type="entry name" value="Class I glutamine amidotransferase-like"/>
    <property type="match status" value="1"/>
</dbReference>
<reference evidence="3 4" key="1">
    <citation type="journal article" date="2016" name="Nat. Commun.">
        <title>Thousands of microbial genomes shed light on interconnected biogeochemical processes in an aquifer system.</title>
        <authorList>
            <person name="Anantharaman K."/>
            <person name="Brown C.T."/>
            <person name="Hug L.A."/>
            <person name="Sharon I."/>
            <person name="Castelle C.J."/>
            <person name="Probst A.J."/>
            <person name="Thomas B.C."/>
            <person name="Singh A."/>
            <person name="Wilkins M.J."/>
            <person name="Karaoz U."/>
            <person name="Brodie E.L."/>
            <person name="Williams K.H."/>
            <person name="Hubbard S.S."/>
            <person name="Banfield J.F."/>
        </authorList>
    </citation>
    <scope>NUCLEOTIDE SEQUENCE [LARGE SCALE GENOMIC DNA]</scope>
</reference>
<keyword evidence="1" id="KW-0315">Glutamine amidotransferase</keyword>
<evidence type="ECO:0000256" key="1">
    <source>
        <dbReference type="ARBA" id="ARBA00022962"/>
    </source>
</evidence>
<dbReference type="STRING" id="1802617.A2886_00165"/>
<dbReference type="EMBL" id="MEVA01000013">
    <property type="protein sequence ID" value="OGC47343.1"/>
    <property type="molecule type" value="Genomic_DNA"/>
</dbReference>
<evidence type="ECO:0000313" key="3">
    <source>
        <dbReference type="EMBL" id="OGC47343.1"/>
    </source>
</evidence>
<dbReference type="PANTHER" id="PTHR43418:SF4">
    <property type="entry name" value="MULTIFUNCTIONAL TRYPTOPHAN BIOSYNTHESIS PROTEIN"/>
    <property type="match status" value="1"/>
</dbReference>
<dbReference type="PROSITE" id="PS51273">
    <property type="entry name" value="GATASE_TYPE_1"/>
    <property type="match status" value="1"/>
</dbReference>
<dbReference type="Gene3D" id="3.40.50.880">
    <property type="match status" value="1"/>
</dbReference>
<evidence type="ECO:0000259" key="2">
    <source>
        <dbReference type="Pfam" id="PF00117"/>
    </source>
</evidence>
<name>A0A1F4UT06_UNCKA</name>
<dbReference type="PRINTS" id="PR00097">
    <property type="entry name" value="ANTSNTHASEII"/>
</dbReference>